<accession>A0A6J5XPG7</accession>
<gene>
    <name evidence="1" type="ORF">ORAREDHAP_LOCUS40520</name>
</gene>
<name>A0A6J5XPG7_PRUAR</name>
<dbReference type="EMBL" id="CAEKKB010000006">
    <property type="protein sequence ID" value="CAB4315756.1"/>
    <property type="molecule type" value="Genomic_DNA"/>
</dbReference>
<organism evidence="1 2">
    <name type="scientific">Prunus armeniaca</name>
    <name type="common">Apricot</name>
    <name type="synonym">Armeniaca vulgaris</name>
    <dbReference type="NCBI Taxonomy" id="36596"/>
    <lineage>
        <taxon>Eukaryota</taxon>
        <taxon>Viridiplantae</taxon>
        <taxon>Streptophyta</taxon>
        <taxon>Embryophyta</taxon>
        <taxon>Tracheophyta</taxon>
        <taxon>Spermatophyta</taxon>
        <taxon>Magnoliopsida</taxon>
        <taxon>eudicotyledons</taxon>
        <taxon>Gunneridae</taxon>
        <taxon>Pentapetalae</taxon>
        <taxon>rosids</taxon>
        <taxon>fabids</taxon>
        <taxon>Rosales</taxon>
        <taxon>Rosaceae</taxon>
        <taxon>Amygdaloideae</taxon>
        <taxon>Amygdaleae</taxon>
        <taxon>Prunus</taxon>
    </lineage>
</organism>
<dbReference type="OrthoDB" id="1166446at2759"/>
<sequence>MLLIIKQKCGFDMGYWKLKNLTFINEIKYFMIELSDGSDGVTLAKYILGCAPKSEKVDIICSPQNLEEFKRKFREPR</sequence>
<evidence type="ECO:0008006" key="3">
    <source>
        <dbReference type="Google" id="ProtNLM"/>
    </source>
</evidence>
<dbReference type="Proteomes" id="UP000507245">
    <property type="component" value="Unassembled WGS sequence"/>
</dbReference>
<dbReference type="AlphaFoldDB" id="A0A6J5XPG7"/>
<keyword evidence="2" id="KW-1185">Reference proteome</keyword>
<protein>
    <recommendedName>
        <fullName evidence="3">FBD domain-containing protein</fullName>
    </recommendedName>
</protein>
<reference evidence="2" key="1">
    <citation type="journal article" date="2020" name="Genome Biol.">
        <title>Gamete binning: chromosome-level and haplotype-resolved genome assembly enabled by high-throughput single-cell sequencing of gamete genomes.</title>
        <authorList>
            <person name="Campoy J.A."/>
            <person name="Sun H."/>
            <person name="Goel M."/>
            <person name="Jiao W.-B."/>
            <person name="Folz-Donahue K."/>
            <person name="Wang N."/>
            <person name="Rubio M."/>
            <person name="Liu C."/>
            <person name="Kukat C."/>
            <person name="Ruiz D."/>
            <person name="Huettel B."/>
            <person name="Schneeberger K."/>
        </authorList>
    </citation>
    <scope>NUCLEOTIDE SEQUENCE [LARGE SCALE GENOMIC DNA]</scope>
    <source>
        <strain evidence="2">cv. Rojo Pasion</strain>
    </source>
</reference>
<proteinExistence type="predicted"/>
<evidence type="ECO:0000313" key="1">
    <source>
        <dbReference type="EMBL" id="CAB4315756.1"/>
    </source>
</evidence>
<evidence type="ECO:0000313" key="2">
    <source>
        <dbReference type="Proteomes" id="UP000507245"/>
    </source>
</evidence>